<gene>
    <name evidence="3" type="ORF">M5K25_013363</name>
</gene>
<feature type="domain" description="DUF4283" evidence="2">
    <location>
        <begin position="156"/>
        <end position="241"/>
    </location>
</feature>
<dbReference type="AlphaFoldDB" id="A0ABD0V067"/>
<dbReference type="EMBL" id="JANQDX010000011">
    <property type="protein sequence ID" value="KAL0915896.1"/>
    <property type="molecule type" value="Genomic_DNA"/>
</dbReference>
<protein>
    <recommendedName>
        <fullName evidence="2">DUF4283 domain-containing protein</fullName>
    </recommendedName>
</protein>
<proteinExistence type="predicted"/>
<name>A0ABD0V067_DENTH</name>
<evidence type="ECO:0000256" key="1">
    <source>
        <dbReference type="SAM" id="MobiDB-lite"/>
    </source>
</evidence>
<organism evidence="3 4">
    <name type="scientific">Dendrobium thyrsiflorum</name>
    <name type="common">Pinecone-like raceme dendrobium</name>
    <name type="synonym">Orchid</name>
    <dbReference type="NCBI Taxonomy" id="117978"/>
    <lineage>
        <taxon>Eukaryota</taxon>
        <taxon>Viridiplantae</taxon>
        <taxon>Streptophyta</taxon>
        <taxon>Embryophyta</taxon>
        <taxon>Tracheophyta</taxon>
        <taxon>Spermatophyta</taxon>
        <taxon>Magnoliopsida</taxon>
        <taxon>Liliopsida</taxon>
        <taxon>Asparagales</taxon>
        <taxon>Orchidaceae</taxon>
        <taxon>Epidendroideae</taxon>
        <taxon>Malaxideae</taxon>
        <taxon>Dendrobiinae</taxon>
        <taxon>Dendrobium</taxon>
    </lineage>
</organism>
<keyword evidence="4" id="KW-1185">Reference proteome</keyword>
<evidence type="ECO:0000313" key="4">
    <source>
        <dbReference type="Proteomes" id="UP001552299"/>
    </source>
</evidence>
<dbReference type="InterPro" id="IPR025558">
    <property type="entry name" value="DUF4283"/>
</dbReference>
<reference evidence="3 4" key="1">
    <citation type="journal article" date="2024" name="Plant Biotechnol. J.">
        <title>Dendrobium thyrsiflorum genome and its molecular insights into genes involved in important horticultural traits.</title>
        <authorList>
            <person name="Chen B."/>
            <person name="Wang J.Y."/>
            <person name="Zheng P.J."/>
            <person name="Li K.L."/>
            <person name="Liang Y.M."/>
            <person name="Chen X.F."/>
            <person name="Zhang C."/>
            <person name="Zhao X."/>
            <person name="He X."/>
            <person name="Zhang G.Q."/>
            <person name="Liu Z.J."/>
            <person name="Xu Q."/>
        </authorList>
    </citation>
    <scope>NUCLEOTIDE SEQUENCE [LARGE SCALE GENOMIC DNA]</scope>
    <source>
        <strain evidence="3">GZMU011</strain>
    </source>
</reference>
<comment type="caution">
    <text evidence="3">The sequence shown here is derived from an EMBL/GenBank/DDBJ whole genome shotgun (WGS) entry which is preliminary data.</text>
</comment>
<evidence type="ECO:0000259" key="2">
    <source>
        <dbReference type="Pfam" id="PF14111"/>
    </source>
</evidence>
<dbReference type="Proteomes" id="UP001552299">
    <property type="component" value="Unassembled WGS sequence"/>
</dbReference>
<dbReference type="Pfam" id="PF14111">
    <property type="entry name" value="DUF4283"/>
    <property type="match status" value="1"/>
</dbReference>
<sequence length="348" mass="39735">MAAVHAPQVEDNARDENVQYFFRTYGGMPAYCFQSVTNLRSHPCMSILKWSKMQPLVFVEDSACVVVQVCEADHKTMNMAVYDNVDGVYEIAPAAAATWNAHVPRFCNLKHSPNQPNAWKKTELFVYTVNRKLAVFEDDGISVTLNMSSLHENIAKLEKGLVGKLQGKLIGKRWSYILLIGLLKWKWSHIGEFQLLMDSHDYFIYLFSNVEARDAILMGGPWSVAGHIIGMERWTPSFSPQSMTEVHESWCHVNRRRNRKQKNFSNDSPKDKKESSSSLQITHTNRYIGEPSMQAAPTMDIVLSNLQLKFPIETFHRDPDDLGSSQTMLVDRPITEDDFTIVWMISVI</sequence>
<accession>A0ABD0V067</accession>
<feature type="region of interest" description="Disordered" evidence="1">
    <location>
        <begin position="258"/>
        <end position="280"/>
    </location>
</feature>
<evidence type="ECO:0000313" key="3">
    <source>
        <dbReference type="EMBL" id="KAL0915896.1"/>
    </source>
</evidence>